<accession>A0A670JHR6</accession>
<dbReference type="Proteomes" id="UP000472272">
    <property type="component" value="Chromosome 2"/>
</dbReference>
<name>A0A670JHR6_PODMU</name>
<keyword evidence="2" id="KW-1185">Reference proteome</keyword>
<sequence length="85" mass="9098">MAQATQKMAMAITTEEPKLLSAAITFPKPYLVTIWYYAKVELASPTPAEIPKATDSMKGIVGGTVLQKSSTINCFITLSGLLCCV</sequence>
<reference evidence="1" key="2">
    <citation type="submission" date="2025-08" db="UniProtKB">
        <authorList>
            <consortium name="Ensembl"/>
        </authorList>
    </citation>
    <scope>IDENTIFICATION</scope>
</reference>
<organism evidence="1 2">
    <name type="scientific">Podarcis muralis</name>
    <name type="common">Wall lizard</name>
    <name type="synonym">Lacerta muralis</name>
    <dbReference type="NCBI Taxonomy" id="64176"/>
    <lineage>
        <taxon>Eukaryota</taxon>
        <taxon>Metazoa</taxon>
        <taxon>Chordata</taxon>
        <taxon>Craniata</taxon>
        <taxon>Vertebrata</taxon>
        <taxon>Euteleostomi</taxon>
        <taxon>Lepidosauria</taxon>
        <taxon>Squamata</taxon>
        <taxon>Bifurcata</taxon>
        <taxon>Unidentata</taxon>
        <taxon>Episquamata</taxon>
        <taxon>Laterata</taxon>
        <taxon>Lacertibaenia</taxon>
        <taxon>Lacertidae</taxon>
        <taxon>Podarcis</taxon>
    </lineage>
</organism>
<dbReference type="Ensembl" id="ENSPMRT00000024968.1">
    <property type="protein sequence ID" value="ENSPMRP00000023525.1"/>
    <property type="gene ID" value="ENSPMRG00000015251.1"/>
</dbReference>
<evidence type="ECO:0000313" key="1">
    <source>
        <dbReference type="Ensembl" id="ENSPMRP00000023525.1"/>
    </source>
</evidence>
<reference evidence="1" key="3">
    <citation type="submission" date="2025-09" db="UniProtKB">
        <authorList>
            <consortium name="Ensembl"/>
        </authorList>
    </citation>
    <scope>IDENTIFICATION</scope>
</reference>
<reference evidence="1 2" key="1">
    <citation type="journal article" date="2019" name="Proc. Natl. Acad. Sci. U.S.A.">
        <title>Regulatory changes in pterin and carotenoid genes underlie balanced color polymorphisms in the wall lizard.</title>
        <authorList>
            <person name="Andrade P."/>
            <person name="Pinho C."/>
            <person name="Perez I de Lanuza G."/>
            <person name="Afonso S."/>
            <person name="Brejcha J."/>
            <person name="Rubin C.J."/>
            <person name="Wallerman O."/>
            <person name="Pereira P."/>
            <person name="Sabatino S.J."/>
            <person name="Bellati A."/>
            <person name="Pellitteri-Rosa D."/>
            <person name="Bosakova Z."/>
            <person name="Bunikis I."/>
            <person name="Carretero M.A."/>
            <person name="Feiner N."/>
            <person name="Marsik P."/>
            <person name="Pauperio F."/>
            <person name="Salvi D."/>
            <person name="Soler L."/>
            <person name="While G.M."/>
            <person name="Uller T."/>
            <person name="Font E."/>
            <person name="Andersson L."/>
            <person name="Carneiro M."/>
        </authorList>
    </citation>
    <scope>NUCLEOTIDE SEQUENCE</scope>
</reference>
<evidence type="ECO:0000313" key="2">
    <source>
        <dbReference type="Proteomes" id="UP000472272"/>
    </source>
</evidence>
<dbReference type="GeneTree" id="ENSGT01030000234890"/>
<proteinExistence type="predicted"/>
<dbReference type="AlphaFoldDB" id="A0A670JHR6"/>
<protein>
    <submittedName>
        <fullName evidence="1">Uncharacterized protein</fullName>
    </submittedName>
</protein>